<reference evidence="2" key="1">
    <citation type="journal article" date="2019" name="Int. J. Syst. Evol. Microbiol.">
        <title>The Global Catalogue of Microorganisms (GCM) 10K type strain sequencing project: providing services to taxonomists for standard genome sequencing and annotation.</title>
        <authorList>
            <consortium name="The Broad Institute Genomics Platform"/>
            <consortium name="The Broad Institute Genome Sequencing Center for Infectious Disease"/>
            <person name="Wu L."/>
            <person name="Ma J."/>
        </authorList>
    </citation>
    <scope>NUCLEOTIDE SEQUENCE [LARGE SCALE GENOMIC DNA]</scope>
    <source>
        <strain evidence="2">CGMCC 1.16306</strain>
    </source>
</reference>
<organism evidence="1 2">
    <name type="scientific">Camelliibacillus cellulosilyticus</name>
    <dbReference type="NCBI Taxonomy" id="2174486"/>
    <lineage>
        <taxon>Bacteria</taxon>
        <taxon>Bacillati</taxon>
        <taxon>Bacillota</taxon>
        <taxon>Bacilli</taxon>
        <taxon>Bacillales</taxon>
        <taxon>Sporolactobacillaceae</taxon>
        <taxon>Camelliibacillus</taxon>
    </lineage>
</organism>
<dbReference type="NCBIfam" id="TIGR01484">
    <property type="entry name" value="HAD-SF-IIB"/>
    <property type="match status" value="1"/>
</dbReference>
<dbReference type="Pfam" id="PF08282">
    <property type="entry name" value="Hydrolase_3"/>
    <property type="match status" value="1"/>
</dbReference>
<comment type="caution">
    <text evidence="1">The sequence shown here is derived from an EMBL/GenBank/DDBJ whole genome shotgun (WGS) entry which is preliminary data.</text>
</comment>
<dbReference type="Gene3D" id="3.30.1240.10">
    <property type="match status" value="1"/>
</dbReference>
<accession>A0ABV9GQC5</accession>
<sequence>MYKIVFLDIDGTLVNREKVVSDTTKQAIKKLKQNGLQVVLATGRPPYHFGYIAEELDISSFVAFNGAYVCHDGELVHATPLDRDALGKLVKLAKENGHPLIFSNHEKAVSNELDHPEVLESYHSLKLDYRPECQPDFWRETDLYQAMLYCKAHEERAYQQEIPEFSFVRWHPLSMDVMPARGSKATGIQAMLDHLGLSPNEAVAFGDGLNDREMLTYVGMGVAMGNAHEEIKPYAKMVTKTNDEDGVVYALSGLGLI</sequence>
<dbReference type="PROSITE" id="PS01228">
    <property type="entry name" value="COF_1"/>
    <property type="match status" value="1"/>
</dbReference>
<dbReference type="RefSeq" id="WP_376846521.1">
    <property type="nucleotide sequence ID" value="NZ_JBHSFW010000008.1"/>
</dbReference>
<keyword evidence="2" id="KW-1185">Reference proteome</keyword>
<dbReference type="EMBL" id="JBHSFW010000008">
    <property type="protein sequence ID" value="MFC4619425.1"/>
    <property type="molecule type" value="Genomic_DNA"/>
</dbReference>
<dbReference type="InterPro" id="IPR000150">
    <property type="entry name" value="Cof"/>
</dbReference>
<gene>
    <name evidence="1" type="ORF">ACFO4N_11940</name>
</gene>
<protein>
    <submittedName>
        <fullName evidence="1">Cof-type HAD-IIB family hydrolase</fullName>
    </submittedName>
</protein>
<evidence type="ECO:0000313" key="1">
    <source>
        <dbReference type="EMBL" id="MFC4619425.1"/>
    </source>
</evidence>
<dbReference type="Gene3D" id="3.40.50.1000">
    <property type="entry name" value="HAD superfamily/HAD-like"/>
    <property type="match status" value="1"/>
</dbReference>
<dbReference type="SUPFAM" id="SSF56784">
    <property type="entry name" value="HAD-like"/>
    <property type="match status" value="1"/>
</dbReference>
<name>A0ABV9GQC5_9BACL</name>
<dbReference type="SFLD" id="SFLDG01140">
    <property type="entry name" value="C2.B:_Phosphomannomutase_and_P"/>
    <property type="match status" value="1"/>
</dbReference>
<dbReference type="InterPro" id="IPR023214">
    <property type="entry name" value="HAD_sf"/>
</dbReference>
<dbReference type="PANTHER" id="PTHR10000:SF25">
    <property type="entry name" value="PHOSPHATASE YKRA-RELATED"/>
    <property type="match status" value="1"/>
</dbReference>
<dbReference type="Proteomes" id="UP001596022">
    <property type="component" value="Unassembled WGS sequence"/>
</dbReference>
<dbReference type="PANTHER" id="PTHR10000">
    <property type="entry name" value="PHOSPHOSERINE PHOSPHATASE"/>
    <property type="match status" value="1"/>
</dbReference>
<evidence type="ECO:0000313" key="2">
    <source>
        <dbReference type="Proteomes" id="UP001596022"/>
    </source>
</evidence>
<proteinExistence type="predicted"/>
<dbReference type="SFLD" id="SFLDG01144">
    <property type="entry name" value="C2.B.4:_PGP_Like"/>
    <property type="match status" value="1"/>
</dbReference>
<dbReference type="PROSITE" id="PS01229">
    <property type="entry name" value="COF_2"/>
    <property type="match status" value="1"/>
</dbReference>
<dbReference type="CDD" id="cd07517">
    <property type="entry name" value="HAD_HPP"/>
    <property type="match status" value="1"/>
</dbReference>
<dbReference type="InterPro" id="IPR006379">
    <property type="entry name" value="HAD-SF_hydro_IIB"/>
</dbReference>
<dbReference type="NCBIfam" id="TIGR00099">
    <property type="entry name" value="Cof-subfamily"/>
    <property type="match status" value="1"/>
</dbReference>
<dbReference type="GO" id="GO:0016787">
    <property type="term" value="F:hydrolase activity"/>
    <property type="evidence" value="ECO:0007669"/>
    <property type="project" value="UniProtKB-KW"/>
</dbReference>
<keyword evidence="1" id="KW-0378">Hydrolase</keyword>
<dbReference type="InterPro" id="IPR036412">
    <property type="entry name" value="HAD-like_sf"/>
</dbReference>
<dbReference type="SFLD" id="SFLDS00003">
    <property type="entry name" value="Haloacid_Dehalogenase"/>
    <property type="match status" value="1"/>
</dbReference>